<reference evidence="1" key="1">
    <citation type="journal article" date="2019" name="bioRxiv">
        <title>The Genome of the Zebra Mussel, Dreissena polymorpha: A Resource for Invasive Species Research.</title>
        <authorList>
            <person name="McCartney M.A."/>
            <person name="Auch B."/>
            <person name="Kono T."/>
            <person name="Mallez S."/>
            <person name="Zhang Y."/>
            <person name="Obille A."/>
            <person name="Becker A."/>
            <person name="Abrahante J.E."/>
            <person name="Garbe J."/>
            <person name="Badalamenti J.P."/>
            <person name="Herman A."/>
            <person name="Mangelson H."/>
            <person name="Liachko I."/>
            <person name="Sullivan S."/>
            <person name="Sone E.D."/>
            <person name="Koren S."/>
            <person name="Silverstein K.A.T."/>
            <person name="Beckman K.B."/>
            <person name="Gohl D.M."/>
        </authorList>
    </citation>
    <scope>NUCLEOTIDE SEQUENCE</scope>
    <source>
        <strain evidence="1">Duluth1</strain>
        <tissue evidence="1">Whole animal</tissue>
    </source>
</reference>
<gene>
    <name evidence="1" type="ORF">DPMN_144905</name>
</gene>
<evidence type="ECO:0000313" key="2">
    <source>
        <dbReference type="Proteomes" id="UP000828390"/>
    </source>
</evidence>
<accession>A0A9D4IYB5</accession>
<sequence length="95" mass="10605">MVQIKPFANISYGRLSQLTLTFTFETFLRVILTTGESLNSLHSTTPGCSADTWKIMKFGDILYVVKQCHKVILPVLDNNRIGRVPHKLGDVVACP</sequence>
<dbReference type="AlphaFoldDB" id="A0A9D4IYB5"/>
<reference evidence="1" key="2">
    <citation type="submission" date="2020-11" db="EMBL/GenBank/DDBJ databases">
        <authorList>
            <person name="McCartney M.A."/>
            <person name="Auch B."/>
            <person name="Kono T."/>
            <person name="Mallez S."/>
            <person name="Becker A."/>
            <person name="Gohl D.M."/>
            <person name="Silverstein K.A.T."/>
            <person name="Koren S."/>
            <person name="Bechman K.B."/>
            <person name="Herman A."/>
            <person name="Abrahante J.E."/>
            <person name="Garbe J."/>
        </authorList>
    </citation>
    <scope>NUCLEOTIDE SEQUENCE</scope>
    <source>
        <strain evidence="1">Duluth1</strain>
        <tissue evidence="1">Whole animal</tissue>
    </source>
</reference>
<proteinExistence type="predicted"/>
<dbReference type="Proteomes" id="UP000828390">
    <property type="component" value="Unassembled WGS sequence"/>
</dbReference>
<name>A0A9D4IYB5_DREPO</name>
<keyword evidence="2" id="KW-1185">Reference proteome</keyword>
<dbReference type="EMBL" id="JAIWYP010000007">
    <property type="protein sequence ID" value="KAH3791420.1"/>
    <property type="molecule type" value="Genomic_DNA"/>
</dbReference>
<protein>
    <submittedName>
        <fullName evidence="1">Uncharacterized protein</fullName>
    </submittedName>
</protein>
<evidence type="ECO:0000313" key="1">
    <source>
        <dbReference type="EMBL" id="KAH3791420.1"/>
    </source>
</evidence>
<organism evidence="1 2">
    <name type="scientific">Dreissena polymorpha</name>
    <name type="common">Zebra mussel</name>
    <name type="synonym">Mytilus polymorpha</name>
    <dbReference type="NCBI Taxonomy" id="45954"/>
    <lineage>
        <taxon>Eukaryota</taxon>
        <taxon>Metazoa</taxon>
        <taxon>Spiralia</taxon>
        <taxon>Lophotrochozoa</taxon>
        <taxon>Mollusca</taxon>
        <taxon>Bivalvia</taxon>
        <taxon>Autobranchia</taxon>
        <taxon>Heteroconchia</taxon>
        <taxon>Euheterodonta</taxon>
        <taxon>Imparidentia</taxon>
        <taxon>Neoheterodontei</taxon>
        <taxon>Myida</taxon>
        <taxon>Dreissenoidea</taxon>
        <taxon>Dreissenidae</taxon>
        <taxon>Dreissena</taxon>
    </lineage>
</organism>
<comment type="caution">
    <text evidence="1">The sequence shown here is derived from an EMBL/GenBank/DDBJ whole genome shotgun (WGS) entry which is preliminary data.</text>
</comment>